<dbReference type="Ensembl" id="ENSAPLT00020019360.1">
    <property type="protein sequence ID" value="ENSAPLP00020017927.1"/>
    <property type="gene ID" value="ENSAPLG00020012808.1"/>
</dbReference>
<dbReference type="AlphaFoldDB" id="A0A8B9T9B1"/>
<dbReference type="PANTHER" id="PTHR45791">
    <property type="entry name" value="CALCIUM AND INTEGRIN BINDING FAMILY MEMBER 2"/>
    <property type="match status" value="1"/>
</dbReference>
<feature type="domain" description="EF-hand" evidence="6">
    <location>
        <begin position="211"/>
        <end position="246"/>
    </location>
</feature>
<feature type="region of interest" description="Disordered" evidence="5">
    <location>
        <begin position="75"/>
        <end position="163"/>
    </location>
</feature>
<evidence type="ECO:0000259" key="6">
    <source>
        <dbReference type="PROSITE" id="PS50222"/>
    </source>
</evidence>
<sequence length="299" mass="31068">MRSCHAPSRARSKRDGAAPGQETLCSTNSSSPYTKSSGSGMSGGPGCSPLHGPGCSPLLAAAMLGASGTCWGEGGRPGERRGAGAGPVPRAAPGAGVPVSRCPGAGPHAPPHVPRGTGDGAGRGGGGVGMAAAVTWRRKRHRRHGGRGQPAAQGGAERVPGADLPEQAGDPAANPFQHRICRVFSTSEDGDDSMSFEDFLDMLSAFSDSATPEIKSHYAFRIFDFDEDGTLSRKDLEKLVNCLTGQGEEVSLSNAEMEQLIENILEESDIDKDGTINLSEFQHVVSRSPDFVSSFKIVL</sequence>
<reference evidence="7" key="3">
    <citation type="submission" date="2025-09" db="UniProtKB">
        <authorList>
            <consortium name="Ensembl"/>
        </authorList>
    </citation>
    <scope>IDENTIFICATION</scope>
</reference>
<feature type="compositionally biased region" description="Low complexity" evidence="5">
    <location>
        <begin position="149"/>
        <end position="158"/>
    </location>
</feature>
<evidence type="ECO:0000256" key="4">
    <source>
        <dbReference type="ARBA" id="ARBA00022842"/>
    </source>
</evidence>
<evidence type="ECO:0000313" key="7">
    <source>
        <dbReference type="Ensembl" id="ENSAPLP00020017927.1"/>
    </source>
</evidence>
<evidence type="ECO:0000256" key="3">
    <source>
        <dbReference type="ARBA" id="ARBA00022837"/>
    </source>
</evidence>
<feature type="compositionally biased region" description="Gly residues" evidence="5">
    <location>
        <begin position="117"/>
        <end position="129"/>
    </location>
</feature>
<feature type="compositionally biased region" description="Basic residues" evidence="5">
    <location>
        <begin position="136"/>
        <end position="146"/>
    </location>
</feature>
<accession>A0A8B9T9B1</accession>
<feature type="domain" description="EF-hand" evidence="6">
    <location>
        <begin position="256"/>
        <end position="291"/>
    </location>
</feature>
<evidence type="ECO:0000256" key="2">
    <source>
        <dbReference type="ARBA" id="ARBA00022737"/>
    </source>
</evidence>
<dbReference type="InterPro" id="IPR011992">
    <property type="entry name" value="EF-hand-dom_pair"/>
</dbReference>
<dbReference type="GO" id="GO:0005509">
    <property type="term" value="F:calcium ion binding"/>
    <property type="evidence" value="ECO:0007669"/>
    <property type="project" value="InterPro"/>
</dbReference>
<gene>
    <name evidence="7" type="primary">CIB1</name>
</gene>
<evidence type="ECO:0000256" key="5">
    <source>
        <dbReference type="SAM" id="MobiDB-lite"/>
    </source>
</evidence>
<feature type="region of interest" description="Disordered" evidence="5">
    <location>
        <begin position="1"/>
        <end position="46"/>
    </location>
</feature>
<name>A0A8B9T9B1_ANAPL</name>
<dbReference type="SUPFAM" id="SSF47473">
    <property type="entry name" value="EF-hand"/>
    <property type="match status" value="1"/>
</dbReference>
<proteinExistence type="predicted"/>
<dbReference type="InterPro" id="IPR002048">
    <property type="entry name" value="EF_hand_dom"/>
</dbReference>
<dbReference type="Proteomes" id="UP000694400">
    <property type="component" value="Chromosome 12"/>
</dbReference>
<evidence type="ECO:0000313" key="8">
    <source>
        <dbReference type="Proteomes" id="UP000694400"/>
    </source>
</evidence>
<dbReference type="InterPro" id="IPR018247">
    <property type="entry name" value="EF_Hand_1_Ca_BS"/>
</dbReference>
<dbReference type="PANTHER" id="PTHR45791:SF1">
    <property type="entry name" value="CALCIUM AND INTEGRIN BINDING FAMILY MEMBER 1"/>
    <property type="match status" value="1"/>
</dbReference>
<dbReference type="Pfam" id="PF13499">
    <property type="entry name" value="EF-hand_7"/>
    <property type="match status" value="1"/>
</dbReference>
<reference evidence="7" key="1">
    <citation type="submission" date="2019-08" db="EMBL/GenBank/DDBJ databases">
        <title>Three high-quality genomes provides insights into domestication of ducks.</title>
        <authorList>
            <person name="Hou Z.C."/>
            <person name="Zhu F."/>
            <person name="Yin Z.T."/>
            <person name="Zhang F."/>
        </authorList>
    </citation>
    <scope>NUCLEOTIDE SEQUENCE [LARGE SCALE GENOMIC DNA]</scope>
</reference>
<dbReference type="PROSITE" id="PS50222">
    <property type="entry name" value="EF_HAND_2"/>
    <property type="match status" value="2"/>
</dbReference>
<keyword evidence="1" id="KW-0479">Metal-binding</keyword>
<keyword evidence="4" id="KW-0460">Magnesium</keyword>
<dbReference type="CDD" id="cd00051">
    <property type="entry name" value="EFh"/>
    <property type="match status" value="1"/>
</dbReference>
<protein>
    <submittedName>
        <fullName evidence="7">Calcium and integrin binding 1</fullName>
    </submittedName>
</protein>
<dbReference type="GO" id="GO:0000287">
    <property type="term" value="F:magnesium ion binding"/>
    <property type="evidence" value="ECO:0007669"/>
    <property type="project" value="TreeGrafter"/>
</dbReference>
<dbReference type="FunFam" id="1.10.238.10:FF:000079">
    <property type="entry name" value="Calcium and integrin-binding family member 2"/>
    <property type="match status" value="1"/>
</dbReference>
<feature type="compositionally biased region" description="Low complexity" evidence="5">
    <location>
        <begin position="26"/>
        <end position="39"/>
    </location>
</feature>
<keyword evidence="2" id="KW-0677">Repeat</keyword>
<keyword evidence="3" id="KW-0106">Calcium</keyword>
<dbReference type="PROSITE" id="PS00018">
    <property type="entry name" value="EF_HAND_1"/>
    <property type="match status" value="2"/>
</dbReference>
<organism evidence="7 8">
    <name type="scientific">Anas platyrhynchos</name>
    <name type="common">Mallard</name>
    <name type="synonym">Anas boschas</name>
    <dbReference type="NCBI Taxonomy" id="8839"/>
    <lineage>
        <taxon>Eukaryota</taxon>
        <taxon>Metazoa</taxon>
        <taxon>Chordata</taxon>
        <taxon>Craniata</taxon>
        <taxon>Vertebrata</taxon>
        <taxon>Euteleostomi</taxon>
        <taxon>Archelosauria</taxon>
        <taxon>Archosauria</taxon>
        <taxon>Dinosauria</taxon>
        <taxon>Saurischia</taxon>
        <taxon>Theropoda</taxon>
        <taxon>Coelurosauria</taxon>
        <taxon>Aves</taxon>
        <taxon>Neognathae</taxon>
        <taxon>Galloanserae</taxon>
        <taxon>Anseriformes</taxon>
        <taxon>Anatidae</taxon>
        <taxon>Anatinae</taxon>
        <taxon>Anas</taxon>
    </lineage>
</organism>
<dbReference type="SMART" id="SM00054">
    <property type="entry name" value="EFh"/>
    <property type="match status" value="2"/>
</dbReference>
<feature type="compositionally biased region" description="Low complexity" evidence="5">
    <location>
        <begin position="86"/>
        <end position="107"/>
    </location>
</feature>
<dbReference type="Gene3D" id="1.10.238.10">
    <property type="entry name" value="EF-hand"/>
    <property type="match status" value="2"/>
</dbReference>
<dbReference type="InterPro" id="IPR051433">
    <property type="entry name" value="CIBP"/>
</dbReference>
<evidence type="ECO:0000256" key="1">
    <source>
        <dbReference type="ARBA" id="ARBA00022723"/>
    </source>
</evidence>
<reference evidence="7" key="2">
    <citation type="submission" date="2025-08" db="UniProtKB">
        <authorList>
            <consortium name="Ensembl"/>
        </authorList>
    </citation>
    <scope>IDENTIFICATION</scope>
</reference>